<accession>A0A2K8KX17</accession>
<gene>
    <name evidence="1" type="ORF">Ga0123461_0973</name>
</gene>
<reference evidence="1 2" key="1">
    <citation type="submission" date="2016-12" db="EMBL/GenBank/DDBJ databases">
        <title>Isolation and genomic insights into novel planktonic Zetaproteobacteria from stratified waters of the Chesapeake Bay.</title>
        <authorList>
            <person name="McAllister S.M."/>
            <person name="Kato S."/>
            <person name="Chan C.S."/>
            <person name="Chiu B.K."/>
            <person name="Field E.K."/>
        </authorList>
    </citation>
    <scope>NUCLEOTIDE SEQUENCE [LARGE SCALE GENOMIC DNA]</scope>
    <source>
        <strain evidence="1 2">CP-5</strain>
    </source>
</reference>
<dbReference type="RefSeq" id="WP_157819229.1">
    <property type="nucleotide sequence ID" value="NZ_CP018799.1"/>
</dbReference>
<evidence type="ECO:0000313" key="1">
    <source>
        <dbReference type="EMBL" id="ATX79393.1"/>
    </source>
</evidence>
<evidence type="ECO:0000313" key="2">
    <source>
        <dbReference type="Proteomes" id="UP000231701"/>
    </source>
</evidence>
<organism evidence="1 2">
    <name type="scientific">Mariprofundus aestuarium</name>
    <dbReference type="NCBI Taxonomy" id="1921086"/>
    <lineage>
        <taxon>Bacteria</taxon>
        <taxon>Pseudomonadati</taxon>
        <taxon>Pseudomonadota</taxon>
        <taxon>Candidatius Mariprofundia</taxon>
        <taxon>Mariprofundales</taxon>
        <taxon>Mariprofundaceae</taxon>
        <taxon>Mariprofundus</taxon>
    </lineage>
</organism>
<dbReference type="Proteomes" id="UP000231701">
    <property type="component" value="Chromosome"/>
</dbReference>
<dbReference type="KEGG" id="maes:Ga0123461_0973"/>
<keyword evidence="2" id="KW-1185">Reference proteome</keyword>
<dbReference type="EMBL" id="CP018799">
    <property type="protein sequence ID" value="ATX79393.1"/>
    <property type="molecule type" value="Genomic_DNA"/>
</dbReference>
<protein>
    <submittedName>
        <fullName evidence="1">Uncharacterized protein</fullName>
    </submittedName>
</protein>
<dbReference type="AlphaFoldDB" id="A0A2K8KX17"/>
<proteinExistence type="predicted"/>
<dbReference type="OrthoDB" id="5292227at2"/>
<sequence>MLHPDLFLWDKQFTSRKQSWFHCADRTPLEWYAALLGADPTLLLANKVLNLPAETTQCWTVTPYHAQLTRDSIRVYPEGLFPWSQEDAAWLCGKLNPLLCEEGMSLHQLGAALLLACRETLNANPLSFAAISGKMLPNRHHEGADGGRLNRLMSEIQMVLHQFQPEARQVDVSGLWFSDPARWPQPGNESAVAVATRNPLLASLVDGRDAKVVISEVERFAELVNPDTNLPKRVLLAGEGHAVLLTKSLMPKFGKVSWNPKSPKPESDLFAYVRAWV</sequence>
<name>A0A2K8KX17_MARES</name>